<reference evidence="1 2" key="1">
    <citation type="submission" date="2021-01" db="EMBL/GenBank/DDBJ databases">
        <title>Identification and Characterization of Corynebacterium sp.</title>
        <authorList>
            <person name="Luo Q."/>
            <person name="Qu P."/>
            <person name="Chen Q."/>
        </authorList>
    </citation>
    <scope>NUCLEOTIDE SEQUENCE [LARGE SCALE GENOMIC DNA]</scope>
    <source>
        <strain evidence="1 2">MC-18</strain>
    </source>
</reference>
<evidence type="ECO:0000313" key="1">
    <source>
        <dbReference type="EMBL" id="MCO6393464.1"/>
    </source>
</evidence>
<sequence>MAIIQFHVLAPDASAEKLAEAYQRAIDILVRREKLTAGNVVYTPHVALPSEVTEELEATYVQDRQVSAEEEGAALQRYDIEVEGARSLNSLAMGLSRILTPRAQHPSDPVALEQQDQFETPALYPWTVEVFR</sequence>
<evidence type="ECO:0000313" key="2">
    <source>
        <dbReference type="Proteomes" id="UP001205920"/>
    </source>
</evidence>
<organism evidence="1 2">
    <name type="scientific">Corynebacterium lipophilum</name>
    <dbReference type="NCBI Taxonomy" id="2804918"/>
    <lineage>
        <taxon>Bacteria</taxon>
        <taxon>Bacillati</taxon>
        <taxon>Actinomycetota</taxon>
        <taxon>Actinomycetes</taxon>
        <taxon>Mycobacteriales</taxon>
        <taxon>Corynebacteriaceae</taxon>
        <taxon>Corynebacterium</taxon>
    </lineage>
</organism>
<protein>
    <submittedName>
        <fullName evidence="1">Uncharacterized protein</fullName>
    </submittedName>
</protein>
<dbReference type="Proteomes" id="UP001205920">
    <property type="component" value="Unassembled WGS sequence"/>
</dbReference>
<dbReference type="EMBL" id="JAEUWV010000001">
    <property type="protein sequence ID" value="MCO6393464.1"/>
    <property type="molecule type" value="Genomic_DNA"/>
</dbReference>
<accession>A0AAW5HTF8</accession>
<gene>
    <name evidence="1" type="ORF">JMN37_00470</name>
</gene>
<dbReference type="AlphaFoldDB" id="A0AAW5HTF8"/>
<dbReference type="RefSeq" id="WP_252930779.1">
    <property type="nucleotide sequence ID" value="NZ_JAEUWV010000001.1"/>
</dbReference>
<comment type="caution">
    <text evidence="1">The sequence shown here is derived from an EMBL/GenBank/DDBJ whole genome shotgun (WGS) entry which is preliminary data.</text>
</comment>
<proteinExistence type="predicted"/>
<name>A0AAW5HTF8_9CORY</name>
<keyword evidence="2" id="KW-1185">Reference proteome</keyword>